<keyword evidence="2" id="KW-0472">Membrane</keyword>
<protein>
    <submittedName>
        <fullName evidence="3">Integral membrane protein</fullName>
    </submittedName>
</protein>
<feature type="transmembrane region" description="Helical" evidence="2">
    <location>
        <begin position="86"/>
        <end position="105"/>
    </location>
</feature>
<evidence type="ECO:0000256" key="2">
    <source>
        <dbReference type="SAM" id="Phobius"/>
    </source>
</evidence>
<comment type="caution">
    <text evidence="3">The sequence shown here is derived from an EMBL/GenBank/DDBJ whole genome shotgun (WGS) entry which is preliminary data.</text>
</comment>
<feature type="compositionally biased region" description="Basic and acidic residues" evidence="1">
    <location>
        <begin position="174"/>
        <end position="202"/>
    </location>
</feature>
<keyword evidence="2" id="KW-1133">Transmembrane helix</keyword>
<dbReference type="AlphaFoldDB" id="G2GAY7"/>
<evidence type="ECO:0000256" key="1">
    <source>
        <dbReference type="SAM" id="MobiDB-lite"/>
    </source>
</evidence>
<name>G2GAY7_9ACTN</name>
<organism evidence="3 4">
    <name type="scientific">Streptomyces zinciresistens K42</name>
    <dbReference type="NCBI Taxonomy" id="700597"/>
    <lineage>
        <taxon>Bacteria</taxon>
        <taxon>Bacillati</taxon>
        <taxon>Actinomycetota</taxon>
        <taxon>Actinomycetes</taxon>
        <taxon>Kitasatosporales</taxon>
        <taxon>Streptomycetaceae</taxon>
        <taxon>Streptomyces</taxon>
    </lineage>
</organism>
<dbReference type="Proteomes" id="UP000004217">
    <property type="component" value="Unassembled WGS sequence"/>
</dbReference>
<evidence type="ECO:0000313" key="3">
    <source>
        <dbReference type="EMBL" id="EGX59378.1"/>
    </source>
</evidence>
<accession>G2GAY7</accession>
<dbReference type="EMBL" id="AGBF01000032">
    <property type="protein sequence ID" value="EGX59378.1"/>
    <property type="molecule type" value="Genomic_DNA"/>
</dbReference>
<gene>
    <name evidence="3" type="ORF">SZN_13300</name>
</gene>
<proteinExistence type="predicted"/>
<sequence>MQGHGYTQPVNRPPATGLLVFLRVLFAVVSVLSFGLLMWVMMLRLAVVTRRMLDWALLGVAIVVEFVGLVLLGSEPGNEITTAGGWTGFVLLFGGIAGFTVYYLVADIRHFRRVRLTGYGTGPAPAYGYPQPPQTPYTGTTLSQTPPTPQRPVPQTPVPNSPPPPQRPAPARIDQVRAELDELSDYLRQHDGRQDGSPESGR</sequence>
<dbReference type="RefSeq" id="WP_007495101.1">
    <property type="nucleotide sequence ID" value="NZ_AGBF01000032.1"/>
</dbReference>
<feature type="compositionally biased region" description="Pro residues" evidence="1">
    <location>
        <begin position="146"/>
        <end position="168"/>
    </location>
</feature>
<keyword evidence="4" id="KW-1185">Reference proteome</keyword>
<dbReference type="OrthoDB" id="3874249at2"/>
<keyword evidence="2" id="KW-0812">Transmembrane</keyword>
<dbReference type="PATRIC" id="fig|700597.3.peg.2607"/>
<feature type="region of interest" description="Disordered" evidence="1">
    <location>
        <begin position="123"/>
        <end position="202"/>
    </location>
</feature>
<feature type="compositionally biased region" description="Low complexity" evidence="1">
    <location>
        <begin position="136"/>
        <end position="145"/>
    </location>
</feature>
<feature type="transmembrane region" description="Helical" evidence="2">
    <location>
        <begin position="20"/>
        <end position="43"/>
    </location>
</feature>
<reference evidence="3 4" key="1">
    <citation type="submission" date="2011-08" db="EMBL/GenBank/DDBJ databases">
        <authorList>
            <person name="Lin Y."/>
            <person name="Hao X."/>
            <person name="Johnstone L."/>
            <person name="Miller S.J."/>
            <person name="Wei G."/>
            <person name="Rensing C."/>
        </authorList>
    </citation>
    <scope>NUCLEOTIDE SEQUENCE [LARGE SCALE GENOMIC DNA]</scope>
    <source>
        <strain evidence="3 4">K42</strain>
    </source>
</reference>
<evidence type="ECO:0000313" key="4">
    <source>
        <dbReference type="Proteomes" id="UP000004217"/>
    </source>
</evidence>
<feature type="transmembrane region" description="Helical" evidence="2">
    <location>
        <begin position="55"/>
        <end position="74"/>
    </location>
</feature>